<dbReference type="Proteomes" id="UP000366872">
    <property type="component" value="Unassembled WGS sequence"/>
</dbReference>
<reference evidence="2 3" key="1">
    <citation type="submission" date="2019-04" db="EMBL/GenBank/DDBJ databases">
        <authorList>
            <person name="Van Vliet M D."/>
        </authorList>
    </citation>
    <scope>NUCLEOTIDE SEQUENCE [LARGE SCALE GENOMIC DNA]</scope>
    <source>
        <strain evidence="2 3">F1</strain>
    </source>
</reference>
<protein>
    <recommendedName>
        <fullName evidence="4">Tandem-95 repeat protein</fullName>
    </recommendedName>
</protein>
<organism evidence="2 3">
    <name type="scientific">Pontiella desulfatans</name>
    <dbReference type="NCBI Taxonomy" id="2750659"/>
    <lineage>
        <taxon>Bacteria</taxon>
        <taxon>Pseudomonadati</taxon>
        <taxon>Kiritimatiellota</taxon>
        <taxon>Kiritimatiellia</taxon>
        <taxon>Kiritimatiellales</taxon>
        <taxon>Pontiellaceae</taxon>
        <taxon>Pontiella</taxon>
    </lineage>
</organism>
<keyword evidence="1" id="KW-0732">Signal</keyword>
<feature type="chain" id="PRO_5025563656" description="Tandem-95 repeat protein" evidence="1">
    <location>
        <begin position="24"/>
        <end position="879"/>
    </location>
</feature>
<feature type="signal peptide" evidence="1">
    <location>
        <begin position="1"/>
        <end position="23"/>
    </location>
</feature>
<gene>
    <name evidence="2" type="ORF">PDESU_01541</name>
</gene>
<evidence type="ECO:0000313" key="2">
    <source>
        <dbReference type="EMBL" id="VGO12987.1"/>
    </source>
</evidence>
<dbReference type="RefSeq" id="WP_136078603.1">
    <property type="nucleotide sequence ID" value="NZ_CAAHFG010000001.1"/>
</dbReference>
<proteinExistence type="predicted"/>
<evidence type="ECO:0008006" key="4">
    <source>
        <dbReference type="Google" id="ProtNLM"/>
    </source>
</evidence>
<accession>A0A6C2TZE5</accession>
<dbReference type="EMBL" id="CAAHFG010000001">
    <property type="protein sequence ID" value="VGO12987.1"/>
    <property type="molecule type" value="Genomic_DNA"/>
</dbReference>
<evidence type="ECO:0000256" key="1">
    <source>
        <dbReference type="SAM" id="SignalP"/>
    </source>
</evidence>
<dbReference type="Gene3D" id="2.60.40.3440">
    <property type="match status" value="3"/>
</dbReference>
<keyword evidence="3" id="KW-1185">Reference proteome</keyword>
<evidence type="ECO:0000313" key="3">
    <source>
        <dbReference type="Proteomes" id="UP000366872"/>
    </source>
</evidence>
<dbReference type="Pfam" id="PF17963">
    <property type="entry name" value="Big_9"/>
    <property type="match status" value="4"/>
</dbReference>
<dbReference type="AlphaFoldDB" id="A0A6C2TZE5"/>
<dbReference type="Gene3D" id="2.60.40.2810">
    <property type="match status" value="1"/>
</dbReference>
<sequence>MKKRWLGMMTALAATLLAGTAQAAVVYQDNFDNDTLTVNTNSGGGMTSRSLRGGVGYKWDDDGNLQYSASSTHFQNRAIGYTDNGFQSTDGFELTVDYFWTLSSGASALSFGLVSSDTDFTTYSGYHPFSGDTSVYSLGVNSKNGNLAFTDGSTVTNLDSGSLGPAALPTHFVVVMNVSPDGLGGADCSWSIDGVDQGTSNIPVFDFSKTFHFVAYGQDDQGNKGIYSVSLNALGNATPTADPQSIKVYPDTAWDITLTGSDPEGSSLTYAIVDHPTNGTLDISSMPDVIYTPTNGYQGADSFTFTVNDGLVDSDPATISIAVAPNDAPVADAQNLQMLPDTVLGIMLTGTDADGPSNLTFAVDASLLIGALTGTAPDLTYTPSAGYTGTDSFTFTLYDGMSNSEPATVSIAVTNEAPIAIAQSLVVFPDSTLAITLTGTNTDGPSNLTYAVVDTPDYGTLDGGSNMWTYTPNAGYEGPDNFTFKVNDGLIDSDPATISIMVTNYVPTADSQQVFTEYGSNVVVTLTGSDPEGSNLTYSAGSPANGMLSGTAPNLTYMPDPGYEGADSFTFTVNDGVRDSDPAIVRIWVESEGVNISFTELNTALVASNNTLMVDGSSSNVTVTGVASGNDYIYSVTYTGADVDGDAVNDTLTFDVLVEAWNGSVASTTFAGSDADVNKYNGSAAIGSNDVAVTLNANGWAVADGQMQAGDTLAVTVQNLTVSASMGSATASLNRYTGVTYRESGNSYGHQVVIGEGAGGLFATRFNATQYAINNVLTEVNPLHITSAVSGGLPDSNPQRWNLNQVDFSISIKPGGVPDIALGVSGSDLVFSWEGAATYDVLTNANLVIPNWGVAIPNAASPVTNAIGSEPVLFFKLSE</sequence>
<name>A0A6C2TZE5_PONDE</name>
<dbReference type="NCBIfam" id="NF012211">
    <property type="entry name" value="tand_rpt_95"/>
    <property type="match status" value="2"/>
</dbReference>